<dbReference type="Gene3D" id="1.10.1750.10">
    <property type="match status" value="1"/>
</dbReference>
<dbReference type="GO" id="GO:0005524">
    <property type="term" value="F:ATP binding"/>
    <property type="evidence" value="ECO:0007669"/>
    <property type="project" value="InterPro"/>
</dbReference>
<dbReference type="Pfam" id="PF08299">
    <property type="entry name" value="Bac_DnaA_C"/>
    <property type="match status" value="1"/>
</dbReference>
<name>A0A6J7X3T4_9CAUD</name>
<dbReference type="InterPro" id="IPR013159">
    <property type="entry name" value="DnaA_C"/>
</dbReference>
<dbReference type="InterPro" id="IPR010921">
    <property type="entry name" value="Trp_repressor/repl_initiator"/>
</dbReference>
<reference evidence="2" key="1">
    <citation type="submission" date="2020-05" db="EMBL/GenBank/DDBJ databases">
        <authorList>
            <person name="Chiriac C."/>
            <person name="Salcher M."/>
            <person name="Ghai R."/>
            <person name="Kavagutti S V."/>
        </authorList>
    </citation>
    <scope>NUCLEOTIDE SEQUENCE</scope>
</reference>
<feature type="non-terminal residue" evidence="2">
    <location>
        <position position="1"/>
    </location>
</feature>
<dbReference type="GO" id="GO:0043565">
    <property type="term" value="F:sequence-specific DNA binding"/>
    <property type="evidence" value="ECO:0007669"/>
    <property type="project" value="InterPro"/>
</dbReference>
<dbReference type="EMBL" id="LR798325">
    <property type="protein sequence ID" value="CAB5223729.1"/>
    <property type="molecule type" value="Genomic_DNA"/>
</dbReference>
<accession>A0A6J7X3T4</accession>
<protein>
    <submittedName>
        <fullName evidence="2">Chromosomal replication initiator, DnaA C-terminal</fullName>
    </submittedName>
</protein>
<dbReference type="GO" id="GO:0006275">
    <property type="term" value="P:regulation of DNA replication"/>
    <property type="evidence" value="ECO:0007669"/>
    <property type="project" value="InterPro"/>
</dbReference>
<feature type="domain" description="Chromosomal replication initiator DnaA C-terminal" evidence="1">
    <location>
        <begin position="2"/>
        <end position="40"/>
    </location>
</feature>
<evidence type="ECO:0000313" key="2">
    <source>
        <dbReference type="EMBL" id="CAB5223729.1"/>
    </source>
</evidence>
<dbReference type="SUPFAM" id="SSF48295">
    <property type="entry name" value="TrpR-like"/>
    <property type="match status" value="1"/>
</dbReference>
<organism evidence="2">
    <name type="scientific">uncultured Caudovirales phage</name>
    <dbReference type="NCBI Taxonomy" id="2100421"/>
    <lineage>
        <taxon>Viruses</taxon>
        <taxon>Duplodnaviria</taxon>
        <taxon>Heunggongvirae</taxon>
        <taxon>Uroviricota</taxon>
        <taxon>Caudoviricetes</taxon>
        <taxon>Peduoviridae</taxon>
        <taxon>Maltschvirus</taxon>
        <taxon>Maltschvirus maltsch</taxon>
    </lineage>
</organism>
<sequence>HELVYRRAFLMHELRSTGMTLKEIGQMFKRDHATVLHSLRTHEWMTNTKDKLYLECIAEYRFLLDYVDRESARDLTTDILKCQSYATLKIIKSRIKRGIYAEKVVSI</sequence>
<proteinExistence type="predicted"/>
<evidence type="ECO:0000259" key="1">
    <source>
        <dbReference type="Pfam" id="PF08299"/>
    </source>
</evidence>
<dbReference type="GO" id="GO:0006270">
    <property type="term" value="P:DNA replication initiation"/>
    <property type="evidence" value="ECO:0007669"/>
    <property type="project" value="InterPro"/>
</dbReference>
<gene>
    <name evidence="2" type="ORF">UFOVP391_1</name>
</gene>